<proteinExistence type="predicted"/>
<protein>
    <recommendedName>
        <fullName evidence="4">Transcription factor tau 55 kDa subunit</fullName>
    </recommendedName>
</protein>
<accession>A0ABR3XCQ6</accession>
<dbReference type="Gene3D" id="3.40.50.1240">
    <property type="entry name" value="Phosphoglycerate mutase-like"/>
    <property type="match status" value="1"/>
</dbReference>
<comment type="caution">
    <text evidence="2">The sequence shown here is derived from an EMBL/GenBank/DDBJ whole genome shotgun (WGS) entry which is preliminary data.</text>
</comment>
<dbReference type="InterPro" id="IPR013078">
    <property type="entry name" value="His_Pase_superF_clade-1"/>
</dbReference>
<reference evidence="2 3" key="1">
    <citation type="journal article" date="2024" name="Commun. Biol.">
        <title>Comparative genomic analysis of thermophilic fungi reveals convergent evolutionary adaptations and gene losses.</title>
        <authorList>
            <person name="Steindorff A.S."/>
            <person name="Aguilar-Pontes M.V."/>
            <person name="Robinson A.J."/>
            <person name="Andreopoulos B."/>
            <person name="LaButti K."/>
            <person name="Kuo A."/>
            <person name="Mondo S."/>
            <person name="Riley R."/>
            <person name="Otillar R."/>
            <person name="Haridas S."/>
            <person name="Lipzen A."/>
            <person name="Grimwood J."/>
            <person name="Schmutz J."/>
            <person name="Clum A."/>
            <person name="Reid I.D."/>
            <person name="Moisan M.C."/>
            <person name="Butler G."/>
            <person name="Nguyen T.T.M."/>
            <person name="Dewar K."/>
            <person name="Conant G."/>
            <person name="Drula E."/>
            <person name="Henrissat B."/>
            <person name="Hansel C."/>
            <person name="Singer S."/>
            <person name="Hutchinson M.I."/>
            <person name="de Vries R.P."/>
            <person name="Natvig D.O."/>
            <person name="Powell A.J."/>
            <person name="Tsang A."/>
            <person name="Grigoriev I.V."/>
        </authorList>
    </citation>
    <scope>NUCLEOTIDE SEQUENCE [LARGE SCALE GENOMIC DNA]</scope>
    <source>
        <strain evidence="2 3">ATCC 24622</strain>
    </source>
</reference>
<dbReference type="PANTHER" id="PTHR16469">
    <property type="entry name" value="UBIQUITIN-ASSOCIATED AND SH3 DOMAIN-CONTAINING BA-RELATED"/>
    <property type="match status" value="1"/>
</dbReference>
<dbReference type="Proteomes" id="UP001586593">
    <property type="component" value="Unassembled WGS sequence"/>
</dbReference>
<dbReference type="InterPro" id="IPR051710">
    <property type="entry name" value="Phosphatase_SH3-domain"/>
</dbReference>
<dbReference type="InterPro" id="IPR029033">
    <property type="entry name" value="His_PPase_superfam"/>
</dbReference>
<dbReference type="EMBL" id="JAZHXJ010000121">
    <property type="protein sequence ID" value="KAL1873462.1"/>
    <property type="molecule type" value="Genomic_DNA"/>
</dbReference>
<dbReference type="SMART" id="SM00855">
    <property type="entry name" value="PGAM"/>
    <property type="match status" value="1"/>
</dbReference>
<name>A0ABR3XCQ6_9PEZI</name>
<dbReference type="SUPFAM" id="SSF53254">
    <property type="entry name" value="Phosphoglycerate mutase-like"/>
    <property type="match status" value="1"/>
</dbReference>
<dbReference type="PANTHER" id="PTHR16469:SF51">
    <property type="entry name" value="TRANSCRIPTION FACTOR TAU 55 KDA SUBUNIT"/>
    <property type="match status" value="1"/>
</dbReference>
<evidence type="ECO:0000256" key="1">
    <source>
        <dbReference type="SAM" id="MobiDB-lite"/>
    </source>
</evidence>
<dbReference type="CDD" id="cd07067">
    <property type="entry name" value="HP_PGM_like"/>
    <property type="match status" value="1"/>
</dbReference>
<organism evidence="2 3">
    <name type="scientific">Phialemonium thermophilum</name>
    <dbReference type="NCBI Taxonomy" id="223376"/>
    <lineage>
        <taxon>Eukaryota</taxon>
        <taxon>Fungi</taxon>
        <taxon>Dikarya</taxon>
        <taxon>Ascomycota</taxon>
        <taxon>Pezizomycotina</taxon>
        <taxon>Sordariomycetes</taxon>
        <taxon>Sordariomycetidae</taxon>
        <taxon>Cephalothecales</taxon>
        <taxon>Cephalothecaceae</taxon>
        <taxon>Phialemonium</taxon>
    </lineage>
</organism>
<evidence type="ECO:0008006" key="4">
    <source>
        <dbReference type="Google" id="ProtNLM"/>
    </source>
</evidence>
<feature type="region of interest" description="Disordered" evidence="1">
    <location>
        <begin position="247"/>
        <end position="274"/>
    </location>
</feature>
<evidence type="ECO:0000313" key="2">
    <source>
        <dbReference type="EMBL" id="KAL1873462.1"/>
    </source>
</evidence>
<evidence type="ECO:0000313" key="3">
    <source>
        <dbReference type="Proteomes" id="UP001586593"/>
    </source>
</evidence>
<keyword evidence="3" id="KW-1185">Reference proteome</keyword>
<dbReference type="Pfam" id="PF00300">
    <property type="entry name" value="His_Phos_1"/>
    <property type="match status" value="1"/>
</dbReference>
<sequence>MTLEVIYVTRHGFRSNWLVNPSSGEYQAALTSPTGIPADPALTAHGVDQARELAAHLRSLDPPVDNVYSSPYYRCLQTIEPFVRAPRSDSIVDAQPPRRDLTVRAEAGLGEWYGPAPFEHPVPADKGVLQRLFPSLLDPDYESLICPSRRGETVAELHDRVASTMERIVEQCDREGTRAVLICTHAAVVIALGRVLTGNMPEDADTEDFRAYTCGLSVYRRRGSSSSASSPAIRGPRIGGEYANGATVRIGNAPDDGSGGDGQASTDAKARRETDWRGGTGVAAGWQCLINSDCSFLSGGEERGWRFSGDEAFISTHDQDLDAGMALGVVVEGRSEQSRVKKSDPSRL</sequence>
<gene>
    <name evidence="2" type="ORF">VTK73DRAFT_960</name>
</gene>